<proteinExistence type="predicted"/>
<dbReference type="EMBL" id="KR029596">
    <property type="protein sequence ID" value="AKH47632.1"/>
    <property type="molecule type" value="Genomic_DNA"/>
</dbReference>
<name>A0A0F7L875_9VIRU</name>
<reference evidence="1" key="1">
    <citation type="journal article" date="2015" name="Front. Microbiol.">
        <title>Combining genomic sequencing methods to explore viral diversity and reveal potential virus-host interactions.</title>
        <authorList>
            <person name="Chow C.E."/>
            <person name="Winget D.M."/>
            <person name="White R.A.III."/>
            <person name="Hallam S.J."/>
            <person name="Suttle C.A."/>
        </authorList>
    </citation>
    <scope>NUCLEOTIDE SEQUENCE</scope>
    <source>
        <strain evidence="1">Oxic1_1</strain>
    </source>
</reference>
<evidence type="ECO:0000313" key="1">
    <source>
        <dbReference type="EMBL" id="AKH47632.1"/>
    </source>
</evidence>
<accession>A0A0F7L875</accession>
<reference evidence="1" key="2">
    <citation type="submission" date="2015-03" db="EMBL/GenBank/DDBJ databases">
        <authorList>
            <person name="Chow C.-E.T."/>
            <person name="Winget D.M."/>
            <person name="White R.A.III."/>
            <person name="Hallam S.J."/>
            <person name="Suttle C.A."/>
        </authorList>
    </citation>
    <scope>NUCLEOTIDE SEQUENCE</scope>
    <source>
        <strain evidence="1">Oxic1_1</strain>
    </source>
</reference>
<organism evidence="1">
    <name type="scientific">uncultured marine virus</name>
    <dbReference type="NCBI Taxonomy" id="186617"/>
    <lineage>
        <taxon>Viruses</taxon>
        <taxon>environmental samples</taxon>
    </lineage>
</organism>
<sequence>MRTTSHLILSWLAWSSIKAQELDNGFTASRSSSYWRWRSHCWRALLGERPGGCCRRCRISIDQELW</sequence>
<protein>
    <submittedName>
        <fullName evidence="1">Uncharacterized protein</fullName>
    </submittedName>
</protein>